<accession>A0A0E0BRV8</accession>
<evidence type="ECO:0000313" key="3">
    <source>
        <dbReference type="Proteomes" id="UP000026961"/>
    </source>
</evidence>
<name>A0A0E0BRV8_9ORYZ</name>
<reference evidence="2" key="1">
    <citation type="submission" date="2015-04" db="UniProtKB">
        <authorList>
            <consortium name="EnsemblPlants"/>
        </authorList>
    </citation>
    <scope>IDENTIFICATION</scope>
</reference>
<sequence length="92" mass="10710">MEMKEKELKIRDGTKQQDSSGQDSKAERLGIKFQEKHKSEATYIASRECEHQNVNVEDNILQNGKAEVNENSENIDEEEQTMNDENIWKILI</sequence>
<evidence type="ECO:0000256" key="1">
    <source>
        <dbReference type="SAM" id="MobiDB-lite"/>
    </source>
</evidence>
<evidence type="ECO:0000313" key="2">
    <source>
        <dbReference type="EnsemblPlants" id="OGLUM12G11080.1"/>
    </source>
</evidence>
<protein>
    <submittedName>
        <fullName evidence="2">Uncharacterized protein</fullName>
    </submittedName>
</protein>
<reference evidence="2" key="2">
    <citation type="submission" date="2018-05" db="EMBL/GenBank/DDBJ databases">
        <title>OgluRS3 (Oryza glumaepatula Reference Sequence Version 3).</title>
        <authorList>
            <person name="Zhang J."/>
            <person name="Kudrna D."/>
            <person name="Lee S."/>
            <person name="Talag J."/>
            <person name="Welchert J."/>
            <person name="Wing R.A."/>
        </authorList>
    </citation>
    <scope>NUCLEOTIDE SEQUENCE [LARGE SCALE GENOMIC DNA]</scope>
</reference>
<feature type="compositionally biased region" description="Basic and acidic residues" evidence="1">
    <location>
        <begin position="1"/>
        <end position="15"/>
    </location>
</feature>
<dbReference type="AlphaFoldDB" id="A0A0E0BRV8"/>
<dbReference type="EnsemblPlants" id="OGLUM12G11080.1">
    <property type="protein sequence ID" value="OGLUM12G11080.1"/>
    <property type="gene ID" value="OGLUM12G11080"/>
</dbReference>
<proteinExistence type="predicted"/>
<dbReference type="HOGENOM" id="CLU_2416856_0_0_1"/>
<dbReference type="Proteomes" id="UP000026961">
    <property type="component" value="Chromosome 12"/>
</dbReference>
<dbReference type="Gramene" id="OGLUM12G11080.1">
    <property type="protein sequence ID" value="OGLUM12G11080.1"/>
    <property type="gene ID" value="OGLUM12G11080"/>
</dbReference>
<feature type="region of interest" description="Disordered" evidence="1">
    <location>
        <begin position="1"/>
        <end position="29"/>
    </location>
</feature>
<keyword evidence="3" id="KW-1185">Reference proteome</keyword>
<organism evidence="2">
    <name type="scientific">Oryza glumipatula</name>
    <dbReference type="NCBI Taxonomy" id="40148"/>
    <lineage>
        <taxon>Eukaryota</taxon>
        <taxon>Viridiplantae</taxon>
        <taxon>Streptophyta</taxon>
        <taxon>Embryophyta</taxon>
        <taxon>Tracheophyta</taxon>
        <taxon>Spermatophyta</taxon>
        <taxon>Magnoliopsida</taxon>
        <taxon>Liliopsida</taxon>
        <taxon>Poales</taxon>
        <taxon>Poaceae</taxon>
        <taxon>BOP clade</taxon>
        <taxon>Oryzoideae</taxon>
        <taxon>Oryzeae</taxon>
        <taxon>Oryzinae</taxon>
        <taxon>Oryza</taxon>
    </lineage>
</organism>